<comment type="caution">
    <text evidence="2">The sequence shown here is derived from an EMBL/GenBank/DDBJ whole genome shotgun (WGS) entry which is preliminary data.</text>
</comment>
<feature type="coiled-coil region" evidence="1">
    <location>
        <begin position="51"/>
        <end position="78"/>
    </location>
</feature>
<keyword evidence="3" id="KW-1185">Reference proteome</keyword>
<dbReference type="InterPro" id="IPR018680">
    <property type="entry name" value="DUF2164"/>
</dbReference>
<evidence type="ECO:0000256" key="1">
    <source>
        <dbReference type="SAM" id="Coils"/>
    </source>
</evidence>
<dbReference type="Proteomes" id="UP000321832">
    <property type="component" value="Unassembled WGS sequence"/>
</dbReference>
<dbReference type="AlphaFoldDB" id="A0A5C6TN38"/>
<reference evidence="2 3" key="1">
    <citation type="submission" date="2019-08" db="EMBL/GenBank/DDBJ databases">
        <authorList>
            <person name="Khan S.A."/>
            <person name="Jeon C.O."/>
            <person name="Jeong S.E."/>
        </authorList>
    </citation>
    <scope>NUCLEOTIDE SEQUENCE [LARGE SCALE GENOMIC DNA]</scope>
    <source>
        <strain evidence="3">IMCC1728</strain>
    </source>
</reference>
<accession>A0A5C6TN38</accession>
<proteinExistence type="predicted"/>
<dbReference type="Pfam" id="PF09932">
    <property type="entry name" value="DUF2164"/>
    <property type="match status" value="1"/>
</dbReference>
<dbReference type="EMBL" id="VOPW01000003">
    <property type="protein sequence ID" value="TXC62092.1"/>
    <property type="molecule type" value="Genomic_DNA"/>
</dbReference>
<organism evidence="2 3">
    <name type="scientific">Piscinibacter aquaticus</name>
    <dbReference type="NCBI Taxonomy" id="392597"/>
    <lineage>
        <taxon>Bacteria</taxon>
        <taxon>Pseudomonadati</taxon>
        <taxon>Pseudomonadota</taxon>
        <taxon>Betaproteobacteria</taxon>
        <taxon>Burkholderiales</taxon>
        <taxon>Sphaerotilaceae</taxon>
        <taxon>Piscinibacter</taxon>
    </lineage>
</organism>
<keyword evidence="1" id="KW-0175">Coiled coil</keyword>
<name>A0A5C6TN38_9BURK</name>
<evidence type="ECO:0000313" key="3">
    <source>
        <dbReference type="Proteomes" id="UP000321832"/>
    </source>
</evidence>
<sequence length="91" mass="10753">MTIELNREARNQAVASIERYFSEELDQRIGNIGASALLSFFLEEIGPLVYNRAVSQVQERLQERIQELDIEFNEDEFQYWRRRSSAGKARR</sequence>
<evidence type="ECO:0000313" key="2">
    <source>
        <dbReference type="EMBL" id="TXC62092.1"/>
    </source>
</evidence>
<protein>
    <submittedName>
        <fullName evidence="2">DUF2164 domain-containing protein</fullName>
    </submittedName>
</protein>
<gene>
    <name evidence="2" type="ORF">FSC37_22915</name>
</gene>